<dbReference type="Proteomes" id="UP001497525">
    <property type="component" value="Unassembled WGS sequence"/>
</dbReference>
<comment type="caution">
    <text evidence="2">The sequence shown here is derived from an EMBL/GenBank/DDBJ whole genome shotgun (WGS) entry which is preliminary data.</text>
</comment>
<sequence>MTSQNLMDVLNSISSPIQQAESAVREDDVEALRKLLAKPETGPNAPSAAAGESQTVTEDTMVNPQAHENLLHFAVHQIAAKCVALLASKPYCWNPDRPNLIGRTPAQLAESRGYLPVWYPLAAHSNEVNKSSAEQNSRSLAAFLIHPSRFLEKPFSWSDEIVSPNSPLPTGSSISLTNKFGDFDKDLSAANLALFFELLMATPGAVNLSSEDPTPTSISLRMNTDSHPPNCDSYPRCLIEAIQSLGELEPKECFQKLLDIWSLHRLSFRLLDGDDEREDSEVTKKKSNQPAISPLTLLATSRVIIRRLITAKLKDLKKSASPKDLAQSYPSLIARLPLPPRLHAFLAYRDLWPAWERHMVPHRYHPRRIPRARPPRPPMHPLIMFDPWFNEPMELD</sequence>
<accession>A0AAV2T4X9</accession>
<gene>
    <name evidence="2" type="ORF">CDAUBV1_LOCUS5371</name>
</gene>
<reference evidence="2" key="1">
    <citation type="submission" date="2024-06" db="EMBL/GenBank/DDBJ databases">
        <authorList>
            <person name="Liu X."/>
            <person name="Lenzi L."/>
            <person name="Haldenby T S."/>
            <person name="Uol C."/>
        </authorList>
    </citation>
    <scope>NUCLEOTIDE SEQUENCE</scope>
</reference>
<evidence type="ECO:0000313" key="3">
    <source>
        <dbReference type="Proteomes" id="UP001497525"/>
    </source>
</evidence>
<name>A0AAV2T4X9_CALDB</name>
<evidence type="ECO:0000313" key="2">
    <source>
        <dbReference type="EMBL" id="CAL5132522.1"/>
    </source>
</evidence>
<proteinExistence type="predicted"/>
<dbReference type="EMBL" id="CAXLJL010000126">
    <property type="protein sequence ID" value="CAL5132522.1"/>
    <property type="molecule type" value="Genomic_DNA"/>
</dbReference>
<protein>
    <recommendedName>
        <fullName evidence="4">SOCS box domain-containing protein</fullName>
    </recommendedName>
</protein>
<evidence type="ECO:0000256" key="1">
    <source>
        <dbReference type="SAM" id="MobiDB-lite"/>
    </source>
</evidence>
<organism evidence="2 3">
    <name type="scientific">Calicophoron daubneyi</name>
    <name type="common">Rumen fluke</name>
    <name type="synonym">Paramphistomum daubneyi</name>
    <dbReference type="NCBI Taxonomy" id="300641"/>
    <lineage>
        <taxon>Eukaryota</taxon>
        <taxon>Metazoa</taxon>
        <taxon>Spiralia</taxon>
        <taxon>Lophotrochozoa</taxon>
        <taxon>Platyhelminthes</taxon>
        <taxon>Trematoda</taxon>
        <taxon>Digenea</taxon>
        <taxon>Plagiorchiida</taxon>
        <taxon>Pronocephalata</taxon>
        <taxon>Paramphistomoidea</taxon>
        <taxon>Paramphistomidae</taxon>
        <taxon>Calicophoron</taxon>
    </lineage>
</organism>
<feature type="region of interest" description="Disordered" evidence="1">
    <location>
        <begin position="37"/>
        <end position="57"/>
    </location>
</feature>
<evidence type="ECO:0008006" key="4">
    <source>
        <dbReference type="Google" id="ProtNLM"/>
    </source>
</evidence>
<dbReference type="AlphaFoldDB" id="A0AAV2T4X9"/>